<reference evidence="2" key="2">
    <citation type="submission" date="2020-11" db="EMBL/GenBank/DDBJ databases">
        <authorList>
            <person name="McCartney M.A."/>
            <person name="Auch B."/>
            <person name="Kono T."/>
            <person name="Mallez S."/>
            <person name="Becker A."/>
            <person name="Gohl D.M."/>
            <person name="Silverstein K.A.T."/>
            <person name="Koren S."/>
            <person name="Bechman K.B."/>
            <person name="Herman A."/>
            <person name="Abrahante J.E."/>
            <person name="Garbe J."/>
        </authorList>
    </citation>
    <scope>NUCLEOTIDE SEQUENCE</scope>
    <source>
        <strain evidence="2">Duluth1</strain>
        <tissue evidence="2">Whole animal</tissue>
    </source>
</reference>
<evidence type="ECO:0000313" key="2">
    <source>
        <dbReference type="EMBL" id="KAH3733643.1"/>
    </source>
</evidence>
<comment type="caution">
    <text evidence="2">The sequence shown here is derived from an EMBL/GenBank/DDBJ whole genome shotgun (WGS) entry which is preliminary data.</text>
</comment>
<feature type="region of interest" description="Disordered" evidence="1">
    <location>
        <begin position="115"/>
        <end position="167"/>
    </location>
</feature>
<evidence type="ECO:0000313" key="3">
    <source>
        <dbReference type="Proteomes" id="UP000828390"/>
    </source>
</evidence>
<gene>
    <name evidence="2" type="ORF">DPMN_040075</name>
</gene>
<feature type="compositionally biased region" description="Polar residues" evidence="1">
    <location>
        <begin position="115"/>
        <end position="148"/>
    </location>
</feature>
<evidence type="ECO:0000256" key="1">
    <source>
        <dbReference type="SAM" id="MobiDB-lite"/>
    </source>
</evidence>
<accession>A0A9D4HUY9</accession>
<proteinExistence type="predicted"/>
<sequence length="167" mass="19141">MDKSVQTVRDLFHMSNKALDQAGRAGAFHHLVRRKAAVTDTFLSTLKDIHSKVMFLPLSSEGVFGSGLHSKLTSRKEQKDQMNDLMPEFFDKPERKFVSNAYDTVRSAYKKPRLQYNQSGRPKPNYQLSYSANKENRQKQSFSVSRSQGPKEKKVSVTPSFRIPKKQ</sequence>
<protein>
    <submittedName>
        <fullName evidence="2">Uncharacterized protein</fullName>
    </submittedName>
</protein>
<name>A0A9D4HUY9_DREPO</name>
<reference evidence="2" key="1">
    <citation type="journal article" date="2019" name="bioRxiv">
        <title>The Genome of the Zebra Mussel, Dreissena polymorpha: A Resource for Invasive Species Research.</title>
        <authorList>
            <person name="McCartney M.A."/>
            <person name="Auch B."/>
            <person name="Kono T."/>
            <person name="Mallez S."/>
            <person name="Zhang Y."/>
            <person name="Obille A."/>
            <person name="Becker A."/>
            <person name="Abrahante J.E."/>
            <person name="Garbe J."/>
            <person name="Badalamenti J.P."/>
            <person name="Herman A."/>
            <person name="Mangelson H."/>
            <person name="Liachko I."/>
            <person name="Sullivan S."/>
            <person name="Sone E.D."/>
            <person name="Koren S."/>
            <person name="Silverstein K.A.T."/>
            <person name="Beckman K.B."/>
            <person name="Gohl D.M."/>
        </authorList>
    </citation>
    <scope>NUCLEOTIDE SEQUENCE</scope>
    <source>
        <strain evidence="2">Duluth1</strain>
        <tissue evidence="2">Whole animal</tissue>
    </source>
</reference>
<dbReference type="EMBL" id="JAIWYP010000011">
    <property type="protein sequence ID" value="KAH3733643.1"/>
    <property type="molecule type" value="Genomic_DNA"/>
</dbReference>
<dbReference type="Proteomes" id="UP000828390">
    <property type="component" value="Unassembled WGS sequence"/>
</dbReference>
<dbReference type="AlphaFoldDB" id="A0A9D4HUY9"/>
<organism evidence="2 3">
    <name type="scientific">Dreissena polymorpha</name>
    <name type="common">Zebra mussel</name>
    <name type="synonym">Mytilus polymorpha</name>
    <dbReference type="NCBI Taxonomy" id="45954"/>
    <lineage>
        <taxon>Eukaryota</taxon>
        <taxon>Metazoa</taxon>
        <taxon>Spiralia</taxon>
        <taxon>Lophotrochozoa</taxon>
        <taxon>Mollusca</taxon>
        <taxon>Bivalvia</taxon>
        <taxon>Autobranchia</taxon>
        <taxon>Heteroconchia</taxon>
        <taxon>Euheterodonta</taxon>
        <taxon>Imparidentia</taxon>
        <taxon>Neoheterodontei</taxon>
        <taxon>Myida</taxon>
        <taxon>Dreissenoidea</taxon>
        <taxon>Dreissenidae</taxon>
        <taxon>Dreissena</taxon>
    </lineage>
</organism>
<keyword evidence="3" id="KW-1185">Reference proteome</keyword>